<feature type="transmembrane region" description="Helical" evidence="7">
    <location>
        <begin position="408"/>
        <end position="431"/>
    </location>
</feature>
<dbReference type="EMBL" id="JAAGRN010000005">
    <property type="protein sequence ID" value="NDY83448.1"/>
    <property type="molecule type" value="Genomic_DNA"/>
</dbReference>
<name>A0A6B2R0A3_9BURK</name>
<feature type="transmembrane region" description="Helical" evidence="7">
    <location>
        <begin position="161"/>
        <end position="180"/>
    </location>
</feature>
<feature type="transmembrane region" description="Helical" evidence="7">
    <location>
        <begin position="128"/>
        <end position="149"/>
    </location>
</feature>
<dbReference type="PANTHER" id="PTHR30250">
    <property type="entry name" value="PST FAMILY PREDICTED COLANIC ACID TRANSPORTER"/>
    <property type="match status" value="1"/>
</dbReference>
<reference evidence="8" key="1">
    <citation type="submission" date="2020-02" db="EMBL/GenBank/DDBJ databases">
        <authorList>
            <person name="Chen W.-M."/>
        </authorList>
    </citation>
    <scope>NUCLEOTIDE SEQUENCE</scope>
    <source>
        <strain evidence="8">NBD-18</strain>
    </source>
</reference>
<feature type="transmembrane region" description="Helical" evidence="7">
    <location>
        <begin position="383"/>
        <end position="402"/>
    </location>
</feature>
<gene>
    <name evidence="8" type="ORF">G3I67_09415</name>
</gene>
<sequence>MSSLFALLAQRSWVALSGLLTTVMVMLCLTPQLQGWYYAFMGMVMLYSLFDLGLAQVLVSVSSSLNHSDDEQQSFRGLPANDQFKSLLYQAARKYGWLAATFFLIMIPAGVLFFWSGNKVDPIARDQWLWQWIALVLVTSVVMMLTPFLSMLEGAGNIAEVAVLKLTQGVLGSVACWILLWQGAGLWAVIMVPLVSAIVTGLWLRVRFAVLISVVRDVTKEVARHATKSSLSWAKEVWPLQWRFGVGWFTSYMLTQIYTPILFYLSGSVVAGQMGISFAIANMVAVLSNSWTSRHVGKMAQAVSEKNWLALNRLFKNDLLWSCAFFITCALVLSLAHHILWPTRFGQRLLPFWPFVGLLAISFVNHLTGTFGAQLRAFQKEPLMRIMLMGATVIVPLAVWAADRYAAPGVIGVILFVQLIYVLPATVWTWATFKDEFCAEQ</sequence>
<feature type="transmembrane region" description="Helical" evidence="7">
    <location>
        <begin position="12"/>
        <end position="30"/>
    </location>
</feature>
<keyword evidence="3" id="KW-1003">Cell membrane</keyword>
<accession>A0A6B2R0A3</accession>
<feature type="transmembrane region" description="Helical" evidence="7">
    <location>
        <begin position="95"/>
        <end position="116"/>
    </location>
</feature>
<keyword evidence="6 7" id="KW-0472">Membrane</keyword>
<dbReference type="PANTHER" id="PTHR30250:SF10">
    <property type="entry name" value="LIPOPOLYSACCHARIDE BIOSYNTHESIS PROTEIN WZXC"/>
    <property type="match status" value="1"/>
</dbReference>
<feature type="transmembrane region" description="Helical" evidence="7">
    <location>
        <begin position="36"/>
        <end position="59"/>
    </location>
</feature>
<comment type="similarity">
    <text evidence="2">Belongs to the polysaccharide synthase family.</text>
</comment>
<comment type="subcellular location">
    <subcellularLocation>
        <location evidence="1">Cell membrane</location>
        <topology evidence="1">Multi-pass membrane protein</topology>
    </subcellularLocation>
</comment>
<evidence type="ECO:0000256" key="5">
    <source>
        <dbReference type="ARBA" id="ARBA00022989"/>
    </source>
</evidence>
<dbReference type="AlphaFoldDB" id="A0A6B2R0A3"/>
<proteinExistence type="inferred from homology"/>
<evidence type="ECO:0000256" key="6">
    <source>
        <dbReference type="ARBA" id="ARBA00023136"/>
    </source>
</evidence>
<evidence type="ECO:0000256" key="4">
    <source>
        <dbReference type="ARBA" id="ARBA00022692"/>
    </source>
</evidence>
<keyword evidence="4 7" id="KW-0812">Transmembrane</keyword>
<evidence type="ECO:0000256" key="7">
    <source>
        <dbReference type="SAM" id="Phobius"/>
    </source>
</evidence>
<evidence type="ECO:0000256" key="3">
    <source>
        <dbReference type="ARBA" id="ARBA00022475"/>
    </source>
</evidence>
<feature type="transmembrane region" description="Helical" evidence="7">
    <location>
        <begin position="271"/>
        <end position="291"/>
    </location>
</feature>
<organism evidence="8">
    <name type="scientific">Sheuella amnicola</name>
    <dbReference type="NCBI Taxonomy" id="2707330"/>
    <lineage>
        <taxon>Bacteria</taxon>
        <taxon>Pseudomonadati</taxon>
        <taxon>Pseudomonadota</taxon>
        <taxon>Betaproteobacteria</taxon>
        <taxon>Burkholderiales</taxon>
        <taxon>Alcaligenaceae</taxon>
        <taxon>Sheuella</taxon>
    </lineage>
</organism>
<evidence type="ECO:0000313" key="8">
    <source>
        <dbReference type="EMBL" id="NDY83448.1"/>
    </source>
</evidence>
<protein>
    <recommendedName>
        <fullName evidence="9">Polysaccharide biosynthesis protein</fullName>
    </recommendedName>
</protein>
<dbReference type="RefSeq" id="WP_163654610.1">
    <property type="nucleotide sequence ID" value="NZ_JAAGRN010000005.1"/>
</dbReference>
<feature type="transmembrane region" description="Helical" evidence="7">
    <location>
        <begin position="319"/>
        <end position="340"/>
    </location>
</feature>
<evidence type="ECO:0000256" key="2">
    <source>
        <dbReference type="ARBA" id="ARBA00007430"/>
    </source>
</evidence>
<feature type="transmembrane region" description="Helical" evidence="7">
    <location>
        <begin position="352"/>
        <end position="371"/>
    </location>
</feature>
<evidence type="ECO:0008006" key="9">
    <source>
        <dbReference type="Google" id="ProtNLM"/>
    </source>
</evidence>
<dbReference type="InterPro" id="IPR050833">
    <property type="entry name" value="Poly_Biosynth_Transport"/>
</dbReference>
<comment type="caution">
    <text evidence="8">The sequence shown here is derived from an EMBL/GenBank/DDBJ whole genome shotgun (WGS) entry which is preliminary data.</text>
</comment>
<feature type="transmembrane region" description="Helical" evidence="7">
    <location>
        <begin position="186"/>
        <end position="206"/>
    </location>
</feature>
<dbReference type="GO" id="GO:0005886">
    <property type="term" value="C:plasma membrane"/>
    <property type="evidence" value="ECO:0007669"/>
    <property type="project" value="UniProtKB-SubCell"/>
</dbReference>
<evidence type="ECO:0000256" key="1">
    <source>
        <dbReference type="ARBA" id="ARBA00004651"/>
    </source>
</evidence>
<keyword evidence="5 7" id="KW-1133">Transmembrane helix</keyword>